<evidence type="ECO:0000256" key="2">
    <source>
        <dbReference type="ARBA" id="ARBA00001946"/>
    </source>
</evidence>
<keyword evidence="10" id="KW-1185">Reference proteome</keyword>
<evidence type="ECO:0000313" key="10">
    <source>
        <dbReference type="Proteomes" id="UP000032266"/>
    </source>
</evidence>
<dbReference type="PROSITE" id="PS51462">
    <property type="entry name" value="NUDIX"/>
    <property type="match status" value="1"/>
</dbReference>
<dbReference type="OrthoDB" id="177518at2"/>
<name>A0A0C5VGF5_9GAMM</name>
<sequence>MTVKRIGNWQCLSQETRYENPWIEVSHQTVITPGGGTGIYGVVHFKNRAVGVIPIDDGGNTWLVRQTRYPLEQATWEIPEGGAPLDEDMLEAAKRELEEEVGLRASDWQELLEIHTSNSVTDEYGKVFVATNLSPGRQQLEECEDIEVYKLPLQQAIEMAMDGRITDSLSIAGLLKLAVLQQHSR</sequence>
<dbReference type="InterPro" id="IPR015797">
    <property type="entry name" value="NUDIX_hydrolase-like_dom_sf"/>
</dbReference>
<dbReference type="GO" id="GO:0016787">
    <property type="term" value="F:hydrolase activity"/>
    <property type="evidence" value="ECO:0007669"/>
    <property type="project" value="UniProtKB-KW"/>
</dbReference>
<protein>
    <recommendedName>
        <fullName evidence="4">GDP-mannose pyrophosphatase</fullName>
    </recommendedName>
    <alternativeName>
        <fullName evidence="6">GDP-mannose hydrolase</fullName>
    </alternativeName>
    <alternativeName>
        <fullName evidence="7">GDPMK</fullName>
    </alternativeName>
</protein>
<reference evidence="9 10" key="1">
    <citation type="submission" date="2014-01" db="EMBL/GenBank/DDBJ databases">
        <title>Full genme sequencing of cellulolytic bacterium Gynuella sunshinyii YC6258T gen. nov., sp. nov.</title>
        <authorList>
            <person name="Khan H."/>
            <person name="Chung E.J."/>
            <person name="Chung Y.R."/>
        </authorList>
    </citation>
    <scope>NUCLEOTIDE SEQUENCE [LARGE SCALE GENOMIC DNA]</scope>
    <source>
        <strain evidence="9 10">YC6258</strain>
    </source>
</reference>
<keyword evidence="5 9" id="KW-0378">Hydrolase</keyword>
<dbReference type="PROSITE" id="PS00893">
    <property type="entry name" value="NUDIX_BOX"/>
    <property type="match status" value="1"/>
</dbReference>
<dbReference type="GO" id="GO:0006753">
    <property type="term" value="P:nucleoside phosphate metabolic process"/>
    <property type="evidence" value="ECO:0007669"/>
    <property type="project" value="TreeGrafter"/>
</dbReference>
<evidence type="ECO:0000256" key="1">
    <source>
        <dbReference type="ARBA" id="ARBA00000847"/>
    </source>
</evidence>
<accession>A0A0C5VGF5</accession>
<dbReference type="PANTHER" id="PTHR11839">
    <property type="entry name" value="UDP/ADP-SUGAR PYROPHOSPHATASE"/>
    <property type="match status" value="1"/>
</dbReference>
<dbReference type="PANTHER" id="PTHR11839:SF18">
    <property type="entry name" value="NUDIX HYDROLASE DOMAIN-CONTAINING PROTEIN"/>
    <property type="match status" value="1"/>
</dbReference>
<dbReference type="CDD" id="cd24161">
    <property type="entry name" value="NUDIX_ADPRase_Ndx2"/>
    <property type="match status" value="1"/>
</dbReference>
<dbReference type="KEGG" id="gsn:YC6258_01198"/>
<dbReference type="Gene3D" id="3.90.79.10">
    <property type="entry name" value="Nucleoside Triphosphate Pyrophosphohydrolase"/>
    <property type="match status" value="1"/>
</dbReference>
<organism evidence="9 10">
    <name type="scientific">Gynuella sunshinyii YC6258</name>
    <dbReference type="NCBI Taxonomy" id="1445510"/>
    <lineage>
        <taxon>Bacteria</taxon>
        <taxon>Pseudomonadati</taxon>
        <taxon>Pseudomonadota</taxon>
        <taxon>Gammaproteobacteria</taxon>
        <taxon>Oceanospirillales</taxon>
        <taxon>Saccharospirillaceae</taxon>
        <taxon>Gynuella</taxon>
    </lineage>
</organism>
<evidence type="ECO:0000259" key="8">
    <source>
        <dbReference type="PROSITE" id="PS51462"/>
    </source>
</evidence>
<dbReference type="Pfam" id="PF00293">
    <property type="entry name" value="NUDIX"/>
    <property type="match status" value="1"/>
</dbReference>
<dbReference type="InterPro" id="IPR020084">
    <property type="entry name" value="NUDIX_hydrolase_CS"/>
</dbReference>
<comment type="catalytic activity">
    <reaction evidence="1">
        <text>GDP-alpha-D-mannose + H2O = alpha-D-mannose 1-phosphate + GMP + 2 H(+)</text>
        <dbReference type="Rhea" id="RHEA:27978"/>
        <dbReference type="ChEBI" id="CHEBI:15377"/>
        <dbReference type="ChEBI" id="CHEBI:15378"/>
        <dbReference type="ChEBI" id="CHEBI:57527"/>
        <dbReference type="ChEBI" id="CHEBI:58115"/>
        <dbReference type="ChEBI" id="CHEBI:58409"/>
    </reaction>
</comment>
<dbReference type="EMBL" id="CP007142">
    <property type="protein sequence ID" value="AJQ93246.1"/>
    <property type="molecule type" value="Genomic_DNA"/>
</dbReference>
<comment type="similarity">
    <text evidence="3">Belongs to the Nudix hydrolase family. NudK subfamily.</text>
</comment>
<evidence type="ECO:0000256" key="6">
    <source>
        <dbReference type="ARBA" id="ARBA00032162"/>
    </source>
</evidence>
<dbReference type="PATRIC" id="fig|1445510.3.peg.1167"/>
<evidence type="ECO:0000256" key="4">
    <source>
        <dbReference type="ARBA" id="ARBA00016377"/>
    </source>
</evidence>
<dbReference type="InterPro" id="IPR000086">
    <property type="entry name" value="NUDIX_hydrolase_dom"/>
</dbReference>
<evidence type="ECO:0000256" key="7">
    <source>
        <dbReference type="ARBA" id="ARBA00032272"/>
    </source>
</evidence>
<dbReference type="GO" id="GO:0019693">
    <property type="term" value="P:ribose phosphate metabolic process"/>
    <property type="evidence" value="ECO:0007669"/>
    <property type="project" value="TreeGrafter"/>
</dbReference>
<evidence type="ECO:0000256" key="5">
    <source>
        <dbReference type="ARBA" id="ARBA00022801"/>
    </source>
</evidence>
<gene>
    <name evidence="9" type="ORF">YC6258_01198</name>
</gene>
<evidence type="ECO:0000313" key="9">
    <source>
        <dbReference type="EMBL" id="AJQ93246.1"/>
    </source>
</evidence>
<proteinExistence type="inferred from homology"/>
<dbReference type="RefSeq" id="WP_044616102.1">
    <property type="nucleotide sequence ID" value="NZ_CP007142.1"/>
</dbReference>
<dbReference type="GO" id="GO:0005829">
    <property type="term" value="C:cytosol"/>
    <property type="evidence" value="ECO:0007669"/>
    <property type="project" value="TreeGrafter"/>
</dbReference>
<dbReference type="SUPFAM" id="SSF55811">
    <property type="entry name" value="Nudix"/>
    <property type="match status" value="1"/>
</dbReference>
<evidence type="ECO:0000256" key="3">
    <source>
        <dbReference type="ARBA" id="ARBA00007275"/>
    </source>
</evidence>
<dbReference type="HOGENOM" id="CLU_062658_5_2_6"/>
<dbReference type="Proteomes" id="UP000032266">
    <property type="component" value="Chromosome"/>
</dbReference>
<dbReference type="STRING" id="1445510.YC6258_01198"/>
<feature type="domain" description="Nudix hydrolase" evidence="8">
    <location>
        <begin position="45"/>
        <end position="173"/>
    </location>
</feature>
<comment type="cofactor">
    <cofactor evidence="2">
        <name>Mg(2+)</name>
        <dbReference type="ChEBI" id="CHEBI:18420"/>
    </cofactor>
</comment>
<dbReference type="AlphaFoldDB" id="A0A0C5VGF5"/>